<comment type="caution">
    <text evidence="3">The sequence shown here is derived from an EMBL/GenBank/DDBJ whole genome shotgun (WGS) entry which is preliminary data.</text>
</comment>
<dbReference type="Proteomes" id="UP001165080">
    <property type="component" value="Unassembled WGS sequence"/>
</dbReference>
<gene>
    <name evidence="3" type="primary">PLEST009495</name>
    <name evidence="3" type="ORF">PLESTB_001314600</name>
</gene>
<dbReference type="AlphaFoldDB" id="A0A9W6F6Y4"/>
<keyword evidence="4" id="KW-1185">Reference proteome</keyword>
<name>A0A9W6F6Y4_9CHLO</name>
<evidence type="ECO:0000313" key="3">
    <source>
        <dbReference type="EMBL" id="GLC58065.1"/>
    </source>
</evidence>
<accession>A0A9W6F6Y4</accession>
<protein>
    <recommendedName>
        <fullName evidence="2">DUF1995 domain-containing protein</fullName>
    </recommendedName>
</protein>
<evidence type="ECO:0000259" key="2">
    <source>
        <dbReference type="Pfam" id="PF09353"/>
    </source>
</evidence>
<evidence type="ECO:0000256" key="1">
    <source>
        <dbReference type="SAM" id="MobiDB-lite"/>
    </source>
</evidence>
<dbReference type="InterPro" id="IPR053021">
    <property type="entry name" value="Chloroplast_ADK"/>
</dbReference>
<proteinExistence type="predicted"/>
<dbReference type="Pfam" id="PF09353">
    <property type="entry name" value="DUF1995"/>
    <property type="match status" value="1"/>
</dbReference>
<feature type="region of interest" description="Disordered" evidence="1">
    <location>
        <begin position="1"/>
        <end position="29"/>
    </location>
</feature>
<dbReference type="EMBL" id="BRXU01000021">
    <property type="protein sequence ID" value="GLC58065.1"/>
    <property type="molecule type" value="Genomic_DNA"/>
</dbReference>
<sequence>MQSVMRCQSSQGSRPCAQAQTTRGQAKPFRPRPFAAYNIETSSVAQGQLGHARRPTVSQGRVVAWATTDESVTQFDVDASAATQEAVVEDLGPRDDDVLPNSLADSIDEAAKATAEAIQRGSSRCQVELHLPEFWDPISGPIFPNRGDQDRFWRMTRRFMEQLGIALGSTGYVKAVYPDAGVAAMLSHQWQDRAFNIASLNDRRPVDADDELVVLACVDPPGAEDCIRVVRQISEMDEQAGALDRPIVLFNQRMSSGDVGLGLNARRLRNNFLKPFTVTYSLRPIGEIGTVFRRYPDQWKVFVEEESLPGRYRLIKESPSRPQGEALDFMIREALMGPQQQQPGGEGGEAPKPSLLEQLSRTMTSLNYFMKSLRN</sequence>
<dbReference type="InterPro" id="IPR018962">
    <property type="entry name" value="DUF1995"/>
</dbReference>
<evidence type="ECO:0000313" key="4">
    <source>
        <dbReference type="Proteomes" id="UP001165080"/>
    </source>
</evidence>
<feature type="domain" description="DUF1995" evidence="2">
    <location>
        <begin position="100"/>
        <end position="328"/>
    </location>
</feature>
<organism evidence="3 4">
    <name type="scientific">Pleodorina starrii</name>
    <dbReference type="NCBI Taxonomy" id="330485"/>
    <lineage>
        <taxon>Eukaryota</taxon>
        <taxon>Viridiplantae</taxon>
        <taxon>Chlorophyta</taxon>
        <taxon>core chlorophytes</taxon>
        <taxon>Chlorophyceae</taxon>
        <taxon>CS clade</taxon>
        <taxon>Chlamydomonadales</taxon>
        <taxon>Volvocaceae</taxon>
        <taxon>Pleodorina</taxon>
    </lineage>
</organism>
<dbReference type="PANTHER" id="PTHR35509">
    <property type="entry name" value="DOMAIN PROTEIN, PUTATIVE (DUF1995)-RELATED"/>
    <property type="match status" value="1"/>
</dbReference>
<dbReference type="PANTHER" id="PTHR35509:SF1">
    <property type="entry name" value="DOMAIN PROTEIN, PUTATIVE (DUF1995)-RELATED"/>
    <property type="match status" value="1"/>
</dbReference>
<reference evidence="3 4" key="1">
    <citation type="journal article" date="2023" name="Commun. Biol.">
        <title>Reorganization of the ancestral sex-determining regions during the evolution of trioecy in Pleodorina starrii.</title>
        <authorList>
            <person name="Takahashi K."/>
            <person name="Suzuki S."/>
            <person name="Kawai-Toyooka H."/>
            <person name="Yamamoto K."/>
            <person name="Hamaji T."/>
            <person name="Ootsuki R."/>
            <person name="Yamaguchi H."/>
            <person name="Kawachi M."/>
            <person name="Higashiyama T."/>
            <person name="Nozaki H."/>
        </authorList>
    </citation>
    <scope>NUCLEOTIDE SEQUENCE [LARGE SCALE GENOMIC DNA]</scope>
    <source>
        <strain evidence="3 4">NIES-4479</strain>
    </source>
</reference>
<feature type="compositionally biased region" description="Polar residues" evidence="1">
    <location>
        <begin position="1"/>
        <end position="24"/>
    </location>
</feature>